<dbReference type="Gene3D" id="1.10.357.10">
    <property type="entry name" value="Tetracycline Repressor, domain 2"/>
    <property type="match status" value="1"/>
</dbReference>
<gene>
    <name evidence="6" type="ORF">CSW64_20395</name>
</gene>
<keyword evidence="7" id="KW-1185">Reference proteome</keyword>
<dbReference type="AlphaFoldDB" id="A0A2D2B2W3"/>
<dbReference type="PANTHER" id="PTHR30055:SF234">
    <property type="entry name" value="HTH-TYPE TRANSCRIPTIONAL REGULATOR BETI"/>
    <property type="match status" value="1"/>
</dbReference>
<dbReference type="EMBL" id="CP024201">
    <property type="protein sequence ID" value="ATQ44581.1"/>
    <property type="molecule type" value="Genomic_DNA"/>
</dbReference>
<dbReference type="InterPro" id="IPR036271">
    <property type="entry name" value="Tet_transcr_reg_TetR-rel_C_sf"/>
</dbReference>
<reference evidence="6 7" key="1">
    <citation type="submission" date="2017-10" db="EMBL/GenBank/DDBJ databases">
        <title>Genome sequence of Caulobacter mirabilis FWC38.</title>
        <authorList>
            <person name="Fiebig A."/>
            <person name="Crosson S."/>
        </authorList>
    </citation>
    <scope>NUCLEOTIDE SEQUENCE [LARGE SCALE GENOMIC DNA]</scope>
    <source>
        <strain evidence="6 7">FWC 38</strain>
    </source>
</reference>
<evidence type="ECO:0000256" key="1">
    <source>
        <dbReference type="ARBA" id="ARBA00023015"/>
    </source>
</evidence>
<dbReference type="Pfam" id="PF00440">
    <property type="entry name" value="TetR_N"/>
    <property type="match status" value="1"/>
</dbReference>
<sequence>MRLTSILEIRQRVDMLDGGNGNRMTLSFIDHLEIRLREDPPKQKGQRTRERLKIATAKVLEQKGYHAMRVTDVTETAQVAEGSFYVYFKDKTEAALTVLTSLLEDFFPIHIDPPRERSAFESIRFANRRWLALCRANPGLVRCILQLGDQAPEFARLAQQTNSAWYRRVTASVLRHREGLSDGPVMLMVQLLGAMMDEVVRKLIVYPDPDFVQLTDRLGAGDDVVADAASVIWLRVLYPDAAMPDLPADVKALSGWVFGGSPLEGSAGREPISL</sequence>
<organism evidence="6 7">
    <name type="scientific">Caulobacter mirabilis</name>
    <dbReference type="NCBI Taxonomy" id="69666"/>
    <lineage>
        <taxon>Bacteria</taxon>
        <taxon>Pseudomonadati</taxon>
        <taxon>Pseudomonadota</taxon>
        <taxon>Alphaproteobacteria</taxon>
        <taxon>Caulobacterales</taxon>
        <taxon>Caulobacteraceae</taxon>
        <taxon>Caulobacter</taxon>
    </lineage>
</organism>
<accession>A0A2D2B2W3</accession>
<feature type="DNA-binding region" description="H-T-H motif" evidence="4">
    <location>
        <begin position="69"/>
        <end position="88"/>
    </location>
</feature>
<evidence type="ECO:0000259" key="5">
    <source>
        <dbReference type="PROSITE" id="PS50977"/>
    </source>
</evidence>
<name>A0A2D2B2W3_9CAUL</name>
<evidence type="ECO:0000313" key="6">
    <source>
        <dbReference type="EMBL" id="ATQ44581.1"/>
    </source>
</evidence>
<dbReference type="InterPro" id="IPR009057">
    <property type="entry name" value="Homeodomain-like_sf"/>
</dbReference>
<dbReference type="GO" id="GO:0003700">
    <property type="term" value="F:DNA-binding transcription factor activity"/>
    <property type="evidence" value="ECO:0007669"/>
    <property type="project" value="TreeGrafter"/>
</dbReference>
<dbReference type="SUPFAM" id="SSF46689">
    <property type="entry name" value="Homeodomain-like"/>
    <property type="match status" value="1"/>
</dbReference>
<dbReference type="PANTHER" id="PTHR30055">
    <property type="entry name" value="HTH-TYPE TRANSCRIPTIONAL REGULATOR RUTR"/>
    <property type="match status" value="1"/>
</dbReference>
<dbReference type="OrthoDB" id="9808189at2"/>
<dbReference type="GO" id="GO:0000976">
    <property type="term" value="F:transcription cis-regulatory region binding"/>
    <property type="evidence" value="ECO:0007669"/>
    <property type="project" value="TreeGrafter"/>
</dbReference>
<dbReference type="Proteomes" id="UP000228945">
    <property type="component" value="Chromosome"/>
</dbReference>
<dbReference type="InterPro" id="IPR001647">
    <property type="entry name" value="HTH_TetR"/>
</dbReference>
<evidence type="ECO:0000256" key="3">
    <source>
        <dbReference type="ARBA" id="ARBA00023163"/>
    </source>
</evidence>
<evidence type="ECO:0000256" key="4">
    <source>
        <dbReference type="PROSITE-ProRule" id="PRU00335"/>
    </source>
</evidence>
<dbReference type="InterPro" id="IPR050109">
    <property type="entry name" value="HTH-type_TetR-like_transc_reg"/>
</dbReference>
<dbReference type="Gene3D" id="1.10.10.60">
    <property type="entry name" value="Homeodomain-like"/>
    <property type="match status" value="1"/>
</dbReference>
<evidence type="ECO:0000256" key="2">
    <source>
        <dbReference type="ARBA" id="ARBA00023125"/>
    </source>
</evidence>
<dbReference type="PROSITE" id="PS50977">
    <property type="entry name" value="HTH_TETR_2"/>
    <property type="match status" value="1"/>
</dbReference>
<dbReference type="SUPFAM" id="SSF48498">
    <property type="entry name" value="Tetracyclin repressor-like, C-terminal domain"/>
    <property type="match status" value="1"/>
</dbReference>
<keyword evidence="3" id="KW-0804">Transcription</keyword>
<keyword evidence="2 4" id="KW-0238">DNA-binding</keyword>
<evidence type="ECO:0000313" key="7">
    <source>
        <dbReference type="Proteomes" id="UP000228945"/>
    </source>
</evidence>
<dbReference type="KEGG" id="cmb:CSW64_20395"/>
<keyword evidence="1" id="KW-0805">Transcription regulation</keyword>
<feature type="domain" description="HTH tetR-type" evidence="5">
    <location>
        <begin position="46"/>
        <end position="106"/>
    </location>
</feature>
<protein>
    <recommendedName>
        <fullName evidence="5">HTH tetR-type domain-containing protein</fullName>
    </recommendedName>
</protein>
<proteinExistence type="predicted"/>